<sequence>MVESTMTGRVKTRPEELWQSMGSWEIGWRDGRVGRHRRHRRIEAMRAEGTEGWGDRSLARRFGWQRRIEVE</sequence>
<protein>
    <submittedName>
        <fullName evidence="1">Uncharacterized protein</fullName>
    </submittedName>
</protein>
<dbReference type="EMBL" id="JACEIK010001558">
    <property type="protein sequence ID" value="MCD7470396.1"/>
    <property type="molecule type" value="Genomic_DNA"/>
</dbReference>
<proteinExistence type="predicted"/>
<evidence type="ECO:0000313" key="1">
    <source>
        <dbReference type="EMBL" id="MCD7470396.1"/>
    </source>
</evidence>
<organism evidence="1 2">
    <name type="scientific">Datura stramonium</name>
    <name type="common">Jimsonweed</name>
    <name type="synonym">Common thornapple</name>
    <dbReference type="NCBI Taxonomy" id="4076"/>
    <lineage>
        <taxon>Eukaryota</taxon>
        <taxon>Viridiplantae</taxon>
        <taxon>Streptophyta</taxon>
        <taxon>Embryophyta</taxon>
        <taxon>Tracheophyta</taxon>
        <taxon>Spermatophyta</taxon>
        <taxon>Magnoliopsida</taxon>
        <taxon>eudicotyledons</taxon>
        <taxon>Gunneridae</taxon>
        <taxon>Pentapetalae</taxon>
        <taxon>asterids</taxon>
        <taxon>lamiids</taxon>
        <taxon>Solanales</taxon>
        <taxon>Solanaceae</taxon>
        <taxon>Solanoideae</taxon>
        <taxon>Datureae</taxon>
        <taxon>Datura</taxon>
    </lineage>
</organism>
<name>A0ABS8TFZ9_DATST</name>
<dbReference type="Proteomes" id="UP000823775">
    <property type="component" value="Unassembled WGS sequence"/>
</dbReference>
<reference evidence="1 2" key="1">
    <citation type="journal article" date="2021" name="BMC Genomics">
        <title>Datura genome reveals duplications of psychoactive alkaloid biosynthetic genes and high mutation rate following tissue culture.</title>
        <authorList>
            <person name="Rajewski A."/>
            <person name="Carter-House D."/>
            <person name="Stajich J."/>
            <person name="Litt A."/>
        </authorList>
    </citation>
    <scope>NUCLEOTIDE SEQUENCE [LARGE SCALE GENOMIC DNA]</scope>
    <source>
        <strain evidence="1">AR-01</strain>
    </source>
</reference>
<keyword evidence="2" id="KW-1185">Reference proteome</keyword>
<comment type="caution">
    <text evidence="1">The sequence shown here is derived from an EMBL/GenBank/DDBJ whole genome shotgun (WGS) entry which is preliminary data.</text>
</comment>
<accession>A0ABS8TFZ9</accession>
<gene>
    <name evidence="1" type="ORF">HAX54_010208</name>
</gene>
<evidence type="ECO:0000313" key="2">
    <source>
        <dbReference type="Proteomes" id="UP000823775"/>
    </source>
</evidence>